<evidence type="ECO:0000313" key="10">
    <source>
        <dbReference type="Proteomes" id="UP000008808"/>
    </source>
</evidence>
<evidence type="ECO:0000313" key="9">
    <source>
        <dbReference type="EMBL" id="ABC62098.1"/>
    </source>
</evidence>
<name>Q2NDZ3_ERYLH</name>
<feature type="transmembrane region" description="Helical" evidence="8">
    <location>
        <begin position="350"/>
        <end position="368"/>
    </location>
</feature>
<feature type="transmembrane region" description="Helical" evidence="8">
    <location>
        <begin position="303"/>
        <end position="320"/>
    </location>
</feature>
<evidence type="ECO:0000256" key="8">
    <source>
        <dbReference type="SAM" id="Phobius"/>
    </source>
</evidence>
<organism evidence="9 10">
    <name type="scientific">Erythrobacter litoralis (strain HTCC2594)</name>
    <dbReference type="NCBI Taxonomy" id="314225"/>
    <lineage>
        <taxon>Bacteria</taxon>
        <taxon>Pseudomonadati</taxon>
        <taxon>Pseudomonadota</taxon>
        <taxon>Alphaproteobacteria</taxon>
        <taxon>Sphingomonadales</taxon>
        <taxon>Erythrobacteraceae</taxon>
        <taxon>Erythrobacter/Porphyrobacter group</taxon>
        <taxon>Erythrobacter</taxon>
    </lineage>
</organism>
<evidence type="ECO:0000256" key="3">
    <source>
        <dbReference type="ARBA" id="ARBA00022676"/>
    </source>
</evidence>
<feature type="transmembrane region" description="Helical" evidence="8">
    <location>
        <begin position="21"/>
        <end position="40"/>
    </location>
</feature>
<evidence type="ECO:0000256" key="2">
    <source>
        <dbReference type="ARBA" id="ARBA00022475"/>
    </source>
</evidence>
<dbReference type="InterPro" id="IPR050297">
    <property type="entry name" value="LipidA_mod_glycosyltrf_83"/>
</dbReference>
<keyword evidence="3" id="KW-0328">Glycosyltransferase</keyword>
<feature type="transmembrane region" description="Helical" evidence="8">
    <location>
        <begin position="120"/>
        <end position="139"/>
    </location>
</feature>
<dbReference type="PANTHER" id="PTHR33908:SF11">
    <property type="entry name" value="MEMBRANE PROTEIN"/>
    <property type="match status" value="1"/>
</dbReference>
<dbReference type="EMBL" id="CP000157">
    <property type="protein sequence ID" value="ABC62098.1"/>
    <property type="molecule type" value="Genomic_DNA"/>
</dbReference>
<dbReference type="AlphaFoldDB" id="Q2NDZ3"/>
<evidence type="ECO:0000256" key="7">
    <source>
        <dbReference type="ARBA" id="ARBA00023136"/>
    </source>
</evidence>
<reference evidence="10" key="1">
    <citation type="journal article" date="2009" name="J. Bacteriol.">
        <title>Complete genome sequence of Erythrobacter litoralis HTCC2594.</title>
        <authorList>
            <person name="Oh H.M."/>
            <person name="Giovannoni S.J."/>
            <person name="Ferriera S."/>
            <person name="Johnson J."/>
            <person name="Cho J.C."/>
        </authorList>
    </citation>
    <scope>NUCLEOTIDE SEQUENCE [LARGE SCALE GENOMIC DNA]</scope>
    <source>
        <strain evidence="10">HTCC2594</strain>
    </source>
</reference>
<keyword evidence="6 8" id="KW-1133">Transmembrane helix</keyword>
<protein>
    <recommendedName>
        <fullName evidence="11">Glycosyltransferase RgtA/B/C/D-like domain-containing protein</fullName>
    </recommendedName>
</protein>
<sequence>MADLAQTLTSRPAQWGWLREGSLSLGLALALAALLIRYPAFGDPNYHIDEGFYLFVGQQMQHGLLPYLDIWDRKPAGLFLLYGTIASFGGIVAYQLTAGVFAWATACVVAAVVGRFADRTAAVLAGVLYLCLIGALAGGGGQSPIFYNLFVALAGLLVLQVIEARSDAPGWRGDAAMVLCGLALTIKPTAVVEGAFFGLALLIVRWLCSRALIATMLLGVRLAVFGALPTLLIWAWFAAMGGFAEYWFATMQSIFMTASPPAEAGWMRLRYLLAITWLPLALALAGVAMLLRTPEHLGQPQAWFVAGWLGAALLGFLTVPNFYDHYALPVATAVAVACGALFARPTTGPVLGAAACLYVLYASGFPAAQLDRAARSAEGYASAQATIARHIGDGCLFAYDAPPALYRGFRVCDGTRYLFPEHLSNQREAAAIGADPVEELARVLEGKPAVIVASAEPTVETPNRATRELIEAHLAGRYTLVGTAELADVVRPQTIEIWATKSSR</sequence>
<dbReference type="GO" id="GO:0016763">
    <property type="term" value="F:pentosyltransferase activity"/>
    <property type="evidence" value="ECO:0007669"/>
    <property type="project" value="TreeGrafter"/>
</dbReference>
<dbReference type="HOGENOM" id="CLU_046121_0_0_5"/>
<gene>
    <name evidence="9" type="ordered locus">ELI_00030</name>
</gene>
<feature type="transmembrane region" description="Helical" evidence="8">
    <location>
        <begin position="176"/>
        <end position="197"/>
    </location>
</feature>
<dbReference type="GO" id="GO:0009103">
    <property type="term" value="P:lipopolysaccharide biosynthetic process"/>
    <property type="evidence" value="ECO:0007669"/>
    <property type="project" value="UniProtKB-ARBA"/>
</dbReference>
<dbReference type="STRING" id="314225.ELI_00030"/>
<keyword evidence="7 8" id="KW-0472">Membrane</keyword>
<accession>Q2NDZ3</accession>
<feature type="transmembrane region" description="Helical" evidence="8">
    <location>
        <begin position="145"/>
        <end position="164"/>
    </location>
</feature>
<keyword evidence="4" id="KW-0808">Transferase</keyword>
<dbReference type="KEGG" id="eli:ELI_00030"/>
<keyword evidence="2" id="KW-1003">Cell membrane</keyword>
<dbReference type="eggNOG" id="COG1807">
    <property type="taxonomic scope" value="Bacteria"/>
</dbReference>
<evidence type="ECO:0000256" key="1">
    <source>
        <dbReference type="ARBA" id="ARBA00004651"/>
    </source>
</evidence>
<keyword evidence="5 8" id="KW-0812">Transmembrane</keyword>
<evidence type="ECO:0000256" key="5">
    <source>
        <dbReference type="ARBA" id="ARBA00022692"/>
    </source>
</evidence>
<keyword evidence="10" id="KW-1185">Reference proteome</keyword>
<proteinExistence type="predicted"/>
<evidence type="ECO:0000256" key="6">
    <source>
        <dbReference type="ARBA" id="ARBA00022989"/>
    </source>
</evidence>
<dbReference type="OrthoDB" id="345761at2"/>
<evidence type="ECO:0000256" key="4">
    <source>
        <dbReference type="ARBA" id="ARBA00022679"/>
    </source>
</evidence>
<dbReference type="RefSeq" id="WP_011412976.1">
    <property type="nucleotide sequence ID" value="NC_007722.1"/>
</dbReference>
<dbReference type="PANTHER" id="PTHR33908">
    <property type="entry name" value="MANNOSYLTRANSFERASE YKCB-RELATED"/>
    <property type="match status" value="1"/>
</dbReference>
<evidence type="ECO:0008006" key="11">
    <source>
        <dbReference type="Google" id="ProtNLM"/>
    </source>
</evidence>
<feature type="transmembrane region" description="Helical" evidence="8">
    <location>
        <begin position="80"/>
        <end position="113"/>
    </location>
</feature>
<comment type="subcellular location">
    <subcellularLocation>
        <location evidence="1">Cell membrane</location>
        <topology evidence="1">Multi-pass membrane protein</topology>
    </subcellularLocation>
</comment>
<dbReference type="GO" id="GO:0005886">
    <property type="term" value="C:plasma membrane"/>
    <property type="evidence" value="ECO:0007669"/>
    <property type="project" value="UniProtKB-SubCell"/>
</dbReference>
<feature type="transmembrane region" description="Helical" evidence="8">
    <location>
        <begin position="269"/>
        <end position="291"/>
    </location>
</feature>
<dbReference type="Proteomes" id="UP000008808">
    <property type="component" value="Chromosome"/>
</dbReference>